<dbReference type="PANTHER" id="PTHR32089">
    <property type="entry name" value="METHYL-ACCEPTING CHEMOTAXIS PROTEIN MCPB"/>
    <property type="match status" value="1"/>
</dbReference>
<dbReference type="Proteomes" id="UP001210261">
    <property type="component" value="Unassembled WGS sequence"/>
</dbReference>
<name>A0ABT4VCW1_9HELI</name>
<comment type="caution">
    <text evidence="7">The sequence shown here is derived from an EMBL/GenBank/DDBJ whole genome shotgun (WGS) entry which is preliminary data.</text>
</comment>
<feature type="compositionally biased region" description="Polar residues" evidence="4">
    <location>
        <begin position="492"/>
        <end position="506"/>
    </location>
</feature>
<reference evidence="7 8" key="1">
    <citation type="submission" date="2023-01" db="EMBL/GenBank/DDBJ databases">
        <title>Description of Helicobacter ibis sp. nov. isolated from faecal droppings of black-faced ibis (Theristicus melanopis).</title>
        <authorList>
            <person name="Lopez-Cantillo M."/>
            <person name="Vidal-Veuthey B."/>
            <person name="Mella A."/>
            <person name="De La Haba R."/>
            <person name="Collado L."/>
        </authorList>
    </citation>
    <scope>NUCLEOTIDE SEQUENCE [LARGE SCALE GENOMIC DNA]</scope>
    <source>
        <strain evidence="7 8">A82</strain>
    </source>
</reference>
<feature type="transmembrane region" description="Helical" evidence="5">
    <location>
        <begin position="12"/>
        <end position="31"/>
    </location>
</feature>
<comment type="similarity">
    <text evidence="2">Belongs to the methyl-accepting chemotaxis (MCP) protein family.</text>
</comment>
<dbReference type="InterPro" id="IPR004089">
    <property type="entry name" value="MCPsignal_dom"/>
</dbReference>
<organism evidence="7 8">
    <name type="scientific">Helicobacter ibis</name>
    <dbReference type="NCBI Taxonomy" id="2962633"/>
    <lineage>
        <taxon>Bacteria</taxon>
        <taxon>Pseudomonadati</taxon>
        <taxon>Campylobacterota</taxon>
        <taxon>Epsilonproteobacteria</taxon>
        <taxon>Campylobacterales</taxon>
        <taxon>Helicobacteraceae</taxon>
        <taxon>Helicobacter</taxon>
    </lineage>
</organism>
<accession>A0ABT4VCW1</accession>
<dbReference type="PROSITE" id="PS50111">
    <property type="entry name" value="CHEMOTAXIS_TRANSDUC_2"/>
    <property type="match status" value="1"/>
</dbReference>
<dbReference type="SMART" id="SM00283">
    <property type="entry name" value="MA"/>
    <property type="match status" value="1"/>
</dbReference>
<keyword evidence="5" id="KW-1133">Transmembrane helix</keyword>
<evidence type="ECO:0000259" key="6">
    <source>
        <dbReference type="PROSITE" id="PS50111"/>
    </source>
</evidence>
<dbReference type="InterPro" id="IPR024478">
    <property type="entry name" value="HlyB_4HB_MCP"/>
</dbReference>
<evidence type="ECO:0000256" key="1">
    <source>
        <dbReference type="ARBA" id="ARBA00023224"/>
    </source>
</evidence>
<dbReference type="EMBL" id="JAQHXR010000001">
    <property type="protein sequence ID" value="MDA3968543.1"/>
    <property type="molecule type" value="Genomic_DNA"/>
</dbReference>
<gene>
    <name evidence="7" type="ORF">PF021_02515</name>
</gene>
<keyword evidence="1 3" id="KW-0807">Transducer</keyword>
<dbReference type="PANTHER" id="PTHR32089:SF112">
    <property type="entry name" value="LYSOZYME-LIKE PROTEIN-RELATED"/>
    <property type="match status" value="1"/>
</dbReference>
<evidence type="ECO:0000313" key="7">
    <source>
        <dbReference type="EMBL" id="MDA3968543.1"/>
    </source>
</evidence>
<feature type="transmembrane region" description="Helical" evidence="5">
    <location>
        <begin position="195"/>
        <end position="218"/>
    </location>
</feature>
<dbReference type="InterPro" id="IPR004090">
    <property type="entry name" value="Chemotax_Me-accpt_rcpt"/>
</dbReference>
<feature type="region of interest" description="Disordered" evidence="4">
    <location>
        <begin position="486"/>
        <end position="506"/>
    </location>
</feature>
<dbReference type="InterPro" id="IPR047347">
    <property type="entry name" value="YvaQ-like_sensor"/>
</dbReference>
<feature type="domain" description="Methyl-accepting transducer" evidence="6">
    <location>
        <begin position="277"/>
        <end position="513"/>
    </location>
</feature>
<keyword evidence="5" id="KW-0812">Transmembrane</keyword>
<evidence type="ECO:0000256" key="5">
    <source>
        <dbReference type="SAM" id="Phobius"/>
    </source>
</evidence>
<dbReference type="CDD" id="cd19411">
    <property type="entry name" value="MCP2201-like_sensor"/>
    <property type="match status" value="1"/>
</dbReference>
<dbReference type="RefSeq" id="WP_271020828.1">
    <property type="nucleotide sequence ID" value="NZ_JAQHXR010000001.1"/>
</dbReference>
<dbReference type="CDD" id="cd11386">
    <property type="entry name" value="MCP_signal"/>
    <property type="match status" value="1"/>
</dbReference>
<sequence>MIGKNMSLKAQLGIGFGSILLFMLILTIIGYSKVNFANNTLIQISDVNSVKQRYAINFRGSVHDRAIAVRDVVLLHDEDTQEMQKTIEEIKKLEAFYSESAMKMNEMATMPNMLDDKDKEILQKIIKTKEKTAPIIHKIIELRLSNQTEQAHDLLLELARPYFTEWLAVINEFIDYQEAKNKNLSELASSSIKDYLTLNMILTAIAFILAVLIAGYIARLIVSSLGGEPREAIKAVLSIANGNLNTNIKVQFQNSMLSSMVHMQNKLRDIVSEVSRCSDELGIKANEVSKCSKEAQSSSYRQLDKSEEATKNINSCVITIAQVAQIAQQTEDNSEQTTKLSQQGKVAMLTTIKEIEAITQTVSNSADHIRALEKYSQEISGSAELIKEITDQTNLLALNAAIEAARAGEAGRGFAVVADEIRKLAESTGEATSEITKMIEIIQKETQTAVDAIREAIPQVEKGMRLANEANEILEQINTQAEDSLEKAREVAQSTQEQQDSMQHISSEMTDISTDSKNTSKLMEDSTNAANNLQDISNQLKKHMEYFKI</sequence>
<evidence type="ECO:0000313" key="8">
    <source>
        <dbReference type="Proteomes" id="UP001210261"/>
    </source>
</evidence>
<dbReference type="SUPFAM" id="SSF58104">
    <property type="entry name" value="Methyl-accepting chemotaxis protein (MCP) signaling domain"/>
    <property type="match status" value="1"/>
</dbReference>
<proteinExistence type="inferred from homology"/>
<dbReference type="Gene3D" id="1.10.287.950">
    <property type="entry name" value="Methyl-accepting chemotaxis protein"/>
    <property type="match status" value="1"/>
</dbReference>
<dbReference type="Pfam" id="PF00015">
    <property type="entry name" value="MCPsignal"/>
    <property type="match status" value="1"/>
</dbReference>
<evidence type="ECO:0000256" key="3">
    <source>
        <dbReference type="PROSITE-ProRule" id="PRU00284"/>
    </source>
</evidence>
<protein>
    <submittedName>
        <fullName evidence="7">Methyl-accepting chemotaxis protein</fullName>
    </submittedName>
</protein>
<dbReference type="Pfam" id="PF12729">
    <property type="entry name" value="4HB_MCP_1"/>
    <property type="match status" value="1"/>
</dbReference>
<evidence type="ECO:0000256" key="4">
    <source>
        <dbReference type="SAM" id="MobiDB-lite"/>
    </source>
</evidence>
<evidence type="ECO:0000256" key="2">
    <source>
        <dbReference type="ARBA" id="ARBA00029447"/>
    </source>
</evidence>
<keyword evidence="8" id="KW-1185">Reference proteome</keyword>
<keyword evidence="5" id="KW-0472">Membrane</keyword>
<dbReference type="PRINTS" id="PR00260">
    <property type="entry name" value="CHEMTRNSDUCR"/>
</dbReference>